<sequence>MNKQLVTVFALTFIGLTAGCATEASRTLESPKVATYNQAYNGPKSQLAVGKLQNRSAYLNGVFNSGADRLGSQAKTILTTHLQQSNRFVVLDRENMSEISQEAGFSGAKQKIKGANFVVTGDVSEFGRKEVGDKQLFGILGKGKSQVAYAKVNLNIVDVNSSEVVYSVQGAGEYSLSNREVIGFGGTASYDSTLNGKVLDLAIREAVNNLVNGIEQGDWQPL</sequence>
<evidence type="ECO:0000256" key="5">
    <source>
        <dbReference type="ARBA" id="ARBA00022729"/>
    </source>
</evidence>
<keyword evidence="6" id="KW-0472">Membrane</keyword>
<dbReference type="AlphaFoldDB" id="A0A8I0MY65"/>
<keyword evidence="7" id="KW-0564">Palmitate</keyword>
<dbReference type="EMBL" id="AQHF01000030">
    <property type="protein sequence ID" value="MBE0348080.1"/>
    <property type="molecule type" value="Genomic_DNA"/>
</dbReference>
<dbReference type="Proteomes" id="UP000660708">
    <property type="component" value="Unassembled WGS sequence"/>
</dbReference>
<evidence type="ECO:0000256" key="4">
    <source>
        <dbReference type="ARBA" id="ARBA00022475"/>
    </source>
</evidence>
<evidence type="ECO:0000256" key="7">
    <source>
        <dbReference type="ARBA" id="ARBA00023139"/>
    </source>
</evidence>
<dbReference type="PANTHER" id="PTHR41164">
    <property type="entry name" value="CURLI PRODUCTION ASSEMBLY/TRANSPORT COMPONENT CSGG"/>
    <property type="match status" value="1"/>
</dbReference>
<evidence type="ECO:0000256" key="1">
    <source>
        <dbReference type="ARBA" id="ARBA00003989"/>
    </source>
</evidence>
<dbReference type="PROSITE" id="PS51257">
    <property type="entry name" value="PROKAR_LIPOPROTEIN"/>
    <property type="match status" value="1"/>
</dbReference>
<reference evidence="9 10" key="1">
    <citation type="submission" date="2015-06" db="EMBL/GenBank/DDBJ databases">
        <title>Genome sequence of Pseudoalteromonas peptidolytica.</title>
        <authorList>
            <person name="Xie B.-B."/>
            <person name="Rong J.-C."/>
            <person name="Qin Q.-L."/>
            <person name="Zhang Y.-Z."/>
        </authorList>
    </citation>
    <scope>NUCLEOTIDE SEQUENCE [LARGE SCALE GENOMIC DNA]</scope>
    <source>
        <strain evidence="9 10">F12-50-A1</strain>
    </source>
</reference>
<dbReference type="GO" id="GO:0030288">
    <property type="term" value="C:outer membrane-bounded periplasmic space"/>
    <property type="evidence" value="ECO:0007669"/>
    <property type="project" value="InterPro"/>
</dbReference>
<dbReference type="RefSeq" id="WP_125251367.1">
    <property type="nucleotide sequence ID" value="NZ_AQHF01000030.1"/>
</dbReference>
<evidence type="ECO:0000313" key="10">
    <source>
        <dbReference type="Proteomes" id="UP000660708"/>
    </source>
</evidence>
<dbReference type="Pfam" id="PF03783">
    <property type="entry name" value="CsgG"/>
    <property type="match status" value="1"/>
</dbReference>
<dbReference type="SUPFAM" id="SSF52964">
    <property type="entry name" value="TolB, N-terminal domain"/>
    <property type="match status" value="1"/>
</dbReference>
<protein>
    <recommendedName>
        <fullName evidence="3">Curli production assembly/transport component CsgG</fullName>
    </recommendedName>
</protein>
<proteinExistence type="inferred from homology"/>
<comment type="function">
    <text evidence="1">May be involved in the biogenesis of curli organelles.</text>
</comment>
<keyword evidence="5" id="KW-0732">Signal</keyword>
<dbReference type="PANTHER" id="PTHR41164:SF1">
    <property type="entry name" value="CURLI PRODUCTION ASSEMBLY_TRANSPORT COMPONENT CSGG"/>
    <property type="match status" value="1"/>
</dbReference>
<dbReference type="Gene3D" id="3.40.50.10610">
    <property type="entry name" value="ABC-type transport auxiliary lipoprotein component"/>
    <property type="match status" value="1"/>
</dbReference>
<keyword evidence="4" id="KW-1003">Cell membrane</keyword>
<keyword evidence="8" id="KW-0449">Lipoprotein</keyword>
<gene>
    <name evidence="9" type="ORF">PPEP_a3184</name>
</gene>
<evidence type="ECO:0000256" key="2">
    <source>
        <dbReference type="ARBA" id="ARBA00008899"/>
    </source>
</evidence>
<dbReference type="InterPro" id="IPR005534">
    <property type="entry name" value="Curli_assmbl/transp-comp_CsgG"/>
</dbReference>
<evidence type="ECO:0000256" key="3">
    <source>
        <dbReference type="ARBA" id="ARBA00014028"/>
    </source>
</evidence>
<evidence type="ECO:0000313" key="9">
    <source>
        <dbReference type="EMBL" id="MBE0348080.1"/>
    </source>
</evidence>
<keyword evidence="10" id="KW-1185">Reference proteome</keyword>
<evidence type="ECO:0000256" key="6">
    <source>
        <dbReference type="ARBA" id="ARBA00023136"/>
    </source>
</evidence>
<comment type="similarity">
    <text evidence="2">Belongs to the CsgG family.</text>
</comment>
<comment type="caution">
    <text evidence="9">The sequence shown here is derived from an EMBL/GenBank/DDBJ whole genome shotgun (WGS) entry which is preliminary data.</text>
</comment>
<evidence type="ECO:0000256" key="8">
    <source>
        <dbReference type="ARBA" id="ARBA00023288"/>
    </source>
</evidence>
<accession>A0A8I0MY65</accession>
<name>A0A8I0MY65_9GAMM</name>
<organism evidence="9 10">
    <name type="scientific">Pseudoalteromonas peptidolytica F12-50-A1</name>
    <dbReference type="NCBI Taxonomy" id="1315280"/>
    <lineage>
        <taxon>Bacteria</taxon>
        <taxon>Pseudomonadati</taxon>
        <taxon>Pseudomonadota</taxon>
        <taxon>Gammaproteobacteria</taxon>
        <taxon>Alteromonadales</taxon>
        <taxon>Pseudoalteromonadaceae</taxon>
        <taxon>Pseudoalteromonas</taxon>
    </lineage>
</organism>